<dbReference type="AlphaFoldDB" id="A0A7C5WYZ5"/>
<keyword evidence="1" id="KW-0175">Coiled coil</keyword>
<proteinExistence type="predicted"/>
<sequence length="69" mass="8425">MTRAKVERLIKELEDRKSFYERSLRKGERRRKRERDQFLTEKDRTILVESFVLGGIIENLITKVINRLF</sequence>
<reference evidence="2" key="1">
    <citation type="journal article" date="2020" name="mSystems">
        <title>Genome- and Community-Level Interaction Insights into Carbon Utilization and Element Cycling Functions of Hydrothermarchaeota in Hydrothermal Sediment.</title>
        <authorList>
            <person name="Zhou Z."/>
            <person name="Liu Y."/>
            <person name="Xu W."/>
            <person name="Pan J."/>
            <person name="Luo Z.H."/>
            <person name="Li M."/>
        </authorList>
    </citation>
    <scope>NUCLEOTIDE SEQUENCE [LARGE SCALE GENOMIC DNA]</scope>
    <source>
        <strain evidence="2">SpSt-114</strain>
    </source>
</reference>
<evidence type="ECO:0000256" key="1">
    <source>
        <dbReference type="SAM" id="Coils"/>
    </source>
</evidence>
<name>A0A7C5WYZ5_9AQUI</name>
<organism evidence="2">
    <name type="scientific">Thermocrinis ruber</name>
    <dbReference type="NCBI Taxonomy" id="75906"/>
    <lineage>
        <taxon>Bacteria</taxon>
        <taxon>Pseudomonadati</taxon>
        <taxon>Aquificota</taxon>
        <taxon>Aquificia</taxon>
        <taxon>Aquificales</taxon>
        <taxon>Aquificaceae</taxon>
        <taxon>Thermocrinis</taxon>
    </lineage>
</organism>
<accession>A0A7C5WYZ5</accession>
<dbReference type="EMBL" id="DSAC01000088">
    <property type="protein sequence ID" value="HHO74368.1"/>
    <property type="molecule type" value="Genomic_DNA"/>
</dbReference>
<comment type="caution">
    <text evidence="2">The sequence shown here is derived from an EMBL/GenBank/DDBJ whole genome shotgun (WGS) entry which is preliminary data.</text>
</comment>
<feature type="coiled-coil region" evidence="1">
    <location>
        <begin position="3"/>
        <end position="30"/>
    </location>
</feature>
<gene>
    <name evidence="2" type="ORF">ENN04_07040</name>
</gene>
<protein>
    <submittedName>
        <fullName evidence="2">Uncharacterized protein</fullName>
    </submittedName>
</protein>
<evidence type="ECO:0000313" key="2">
    <source>
        <dbReference type="EMBL" id="HHO74368.1"/>
    </source>
</evidence>